<accession>I0HW30</accession>
<reference evidence="2 3" key="1">
    <citation type="journal article" date="2012" name="J. Bacteriol.">
        <title>Complete genome sequence of phototrophic betaproteobacterium Rubrivivax gelatinosus IL144.</title>
        <authorList>
            <person name="Nagashima S."/>
            <person name="Kamimura A."/>
            <person name="Shimizu T."/>
            <person name="Nakamura-isaki S."/>
            <person name="Aono E."/>
            <person name="Sakamoto K."/>
            <person name="Ichikawa N."/>
            <person name="Nakazawa H."/>
            <person name="Sekine M."/>
            <person name="Yamazaki S."/>
            <person name="Fujita N."/>
            <person name="Shimada K."/>
            <person name="Hanada S."/>
            <person name="Nagashima K.V.P."/>
        </authorList>
    </citation>
    <scope>NUCLEOTIDE SEQUENCE [LARGE SCALE GENOMIC DNA]</scope>
    <source>
        <strain evidence="3">NBRC 100245 / IL144</strain>
    </source>
</reference>
<dbReference type="EMBL" id="AP012320">
    <property type="protein sequence ID" value="BAL97217.1"/>
    <property type="molecule type" value="Genomic_DNA"/>
</dbReference>
<feature type="transmembrane region" description="Helical" evidence="1">
    <location>
        <begin position="82"/>
        <end position="105"/>
    </location>
</feature>
<gene>
    <name evidence="2" type="ordered locus">RGE_38810</name>
</gene>
<feature type="transmembrane region" description="Helical" evidence="1">
    <location>
        <begin position="45"/>
        <end position="62"/>
    </location>
</feature>
<feature type="transmembrane region" description="Helical" evidence="1">
    <location>
        <begin position="21"/>
        <end position="39"/>
    </location>
</feature>
<feature type="transmembrane region" description="Helical" evidence="1">
    <location>
        <begin position="180"/>
        <end position="206"/>
    </location>
</feature>
<dbReference type="Proteomes" id="UP000007883">
    <property type="component" value="Chromosome"/>
</dbReference>
<keyword evidence="3" id="KW-1185">Reference proteome</keyword>
<dbReference type="KEGG" id="rge:RGE_38810"/>
<proteinExistence type="predicted"/>
<protein>
    <submittedName>
        <fullName evidence="2">Uncharacterized protein</fullName>
    </submittedName>
</protein>
<name>I0HW30_RUBGI</name>
<keyword evidence="1" id="KW-0812">Transmembrane</keyword>
<organism evidence="2 3">
    <name type="scientific">Rubrivivax gelatinosus (strain NBRC 100245 / IL144)</name>
    <dbReference type="NCBI Taxonomy" id="983917"/>
    <lineage>
        <taxon>Bacteria</taxon>
        <taxon>Pseudomonadati</taxon>
        <taxon>Pseudomonadota</taxon>
        <taxon>Betaproteobacteria</taxon>
        <taxon>Burkholderiales</taxon>
        <taxon>Sphaerotilaceae</taxon>
        <taxon>Rubrivivax</taxon>
    </lineage>
</organism>
<feature type="transmembrane region" description="Helical" evidence="1">
    <location>
        <begin position="125"/>
        <end position="146"/>
    </location>
</feature>
<dbReference type="HOGENOM" id="CLU_1189110_0_0_4"/>
<dbReference type="AlphaFoldDB" id="I0HW30"/>
<keyword evidence="1" id="KW-0472">Membrane</keyword>
<evidence type="ECO:0000256" key="1">
    <source>
        <dbReference type="SAM" id="Phobius"/>
    </source>
</evidence>
<evidence type="ECO:0000313" key="2">
    <source>
        <dbReference type="EMBL" id="BAL97217.1"/>
    </source>
</evidence>
<sequence>MRRCLGLTESIWTSLSEDKRFSWKVLSRAVALVGAFFVTKTGVAYFDWALTVVTAFFLLIFIESQRSYSKLPPVYRKRSVRIAVVLGSWGVTLLGLAFFLQVALVSSASVFSKNVVPGLDKSASLLQALSVVLFLVAVPFAVIRVFRNLQFEELIYQLPRQGLKQLLVFKEPKVTSFAQFAFLELSILLVCLLYASSVANIAGGFFKLFAALS</sequence>
<evidence type="ECO:0000313" key="3">
    <source>
        <dbReference type="Proteomes" id="UP000007883"/>
    </source>
</evidence>
<keyword evidence="1" id="KW-1133">Transmembrane helix</keyword>